<dbReference type="Gene3D" id="2.40.50.100">
    <property type="match status" value="1"/>
</dbReference>
<dbReference type="InterPro" id="IPR050739">
    <property type="entry name" value="MFP"/>
</dbReference>
<reference evidence="3 4" key="1">
    <citation type="submission" date="2022-06" db="EMBL/GenBank/DDBJ databases">
        <title>Isolation of gut microbiota from human fecal samples.</title>
        <authorList>
            <person name="Pamer E.G."/>
            <person name="Barat B."/>
            <person name="Waligurski E."/>
            <person name="Medina S."/>
            <person name="Paddock L."/>
            <person name="Mostad J."/>
        </authorList>
    </citation>
    <scope>NUCLEOTIDE SEQUENCE [LARGE SCALE GENOMIC DNA]</scope>
    <source>
        <strain evidence="3 4">DFI.9.90</strain>
    </source>
</reference>
<dbReference type="PANTHER" id="PTHR30386">
    <property type="entry name" value="MEMBRANE FUSION SUBUNIT OF EMRAB-TOLC MULTIDRUG EFFLUX PUMP"/>
    <property type="match status" value="1"/>
</dbReference>
<protein>
    <submittedName>
        <fullName evidence="3">HlyD family efflux transporter periplasmic adaptor subunit</fullName>
    </submittedName>
</protein>
<comment type="caution">
    <text evidence="3">The sequence shown here is derived from an EMBL/GenBank/DDBJ whole genome shotgun (WGS) entry which is preliminary data.</text>
</comment>
<organism evidence="3 4">
    <name type="scientific">Cloacibacillus evryensis</name>
    <dbReference type="NCBI Taxonomy" id="508460"/>
    <lineage>
        <taxon>Bacteria</taxon>
        <taxon>Thermotogati</taxon>
        <taxon>Synergistota</taxon>
        <taxon>Synergistia</taxon>
        <taxon>Synergistales</taxon>
        <taxon>Synergistaceae</taxon>
        <taxon>Cloacibacillus</taxon>
    </lineage>
</organism>
<proteinExistence type="predicted"/>
<dbReference type="PANTHER" id="PTHR30386:SF17">
    <property type="entry name" value="ALKALINE PROTEASE SECRETION PROTEIN APRE"/>
    <property type="match status" value="1"/>
</dbReference>
<evidence type="ECO:0000313" key="3">
    <source>
        <dbReference type="EMBL" id="MCQ4815002.1"/>
    </source>
</evidence>
<feature type="transmembrane region" description="Helical" evidence="2">
    <location>
        <begin position="33"/>
        <end position="57"/>
    </location>
</feature>
<dbReference type="Proteomes" id="UP001205919">
    <property type="component" value="Unassembled WGS sequence"/>
</dbReference>
<dbReference type="Gene3D" id="1.10.287.470">
    <property type="entry name" value="Helix hairpin bin"/>
    <property type="match status" value="1"/>
</dbReference>
<dbReference type="RefSeq" id="WP_256182113.1">
    <property type="nucleotide sequence ID" value="NZ_CATXDJ010000015.1"/>
</dbReference>
<evidence type="ECO:0000313" key="4">
    <source>
        <dbReference type="Proteomes" id="UP001205919"/>
    </source>
</evidence>
<name>A0AAW5K9N3_9BACT</name>
<accession>A0AAW5K9N3</accession>
<keyword evidence="2" id="KW-1133">Transmembrane helix</keyword>
<feature type="coiled-coil region" evidence="1">
    <location>
        <begin position="144"/>
        <end position="171"/>
    </location>
</feature>
<sequence>MRISFGKRGDPESKDGMKINYAPAKRKVSKVTWWLILAAVFTPFLWLLVSLGANWLFVSSSGVVAMDSYPVSVVGGGVVTKIYVKPGEFVRAGSRLAEVKRNIPEAEAAERQRVEAELEALGRAGGTAVSNRPSSYQDGMMAHLANEERVMKELMEKGAATRAEYNQAKERRLAAQRDIEALKNPPALPDAGVETRKMYLQRYAAMLAEKQSTPLTIYAPRAGRVEYVSVTPGYDTAGEHELMRIADPGEPYVIAYVLPENYDDRVRPGRVVEVRLPGSGRTIEAVVSEPPLNANSVPGGLSDTILSGRRGIVVFLKPNERLLPEESVNGMPVRVDWGIRFFR</sequence>
<keyword evidence="2" id="KW-0812">Transmembrane</keyword>
<gene>
    <name evidence="3" type="ORF">NE630_11220</name>
</gene>
<keyword evidence="1" id="KW-0175">Coiled coil</keyword>
<keyword evidence="4" id="KW-1185">Reference proteome</keyword>
<keyword evidence="2" id="KW-0472">Membrane</keyword>
<evidence type="ECO:0000256" key="2">
    <source>
        <dbReference type="SAM" id="Phobius"/>
    </source>
</evidence>
<evidence type="ECO:0000256" key="1">
    <source>
        <dbReference type="SAM" id="Coils"/>
    </source>
</evidence>
<dbReference type="AlphaFoldDB" id="A0AAW5K9N3"/>
<dbReference type="EMBL" id="JANFYT010000024">
    <property type="protein sequence ID" value="MCQ4815002.1"/>
    <property type="molecule type" value="Genomic_DNA"/>
</dbReference>